<dbReference type="RefSeq" id="WP_144907231.1">
    <property type="nucleotide sequence ID" value="NZ_JACHOA010000009.1"/>
</dbReference>
<evidence type="ECO:0000259" key="1">
    <source>
        <dbReference type="Pfam" id="PF01936"/>
    </source>
</evidence>
<dbReference type="AlphaFoldDB" id="A0A7W7AEW3"/>
<proteinExistence type="predicted"/>
<dbReference type="Pfam" id="PF01936">
    <property type="entry name" value="NYN"/>
    <property type="match status" value="1"/>
</dbReference>
<keyword evidence="3" id="KW-1185">Reference proteome</keyword>
<dbReference type="GO" id="GO:0004540">
    <property type="term" value="F:RNA nuclease activity"/>
    <property type="evidence" value="ECO:0007669"/>
    <property type="project" value="InterPro"/>
</dbReference>
<dbReference type="InterPro" id="IPR021139">
    <property type="entry name" value="NYN"/>
</dbReference>
<dbReference type="EMBL" id="JACHOA010000009">
    <property type="protein sequence ID" value="MBB4615606.1"/>
    <property type="molecule type" value="Genomic_DNA"/>
</dbReference>
<comment type="caution">
    <text evidence="2">The sequence shown here is derived from an EMBL/GenBank/DDBJ whole genome shotgun (WGS) entry which is preliminary data.</text>
</comment>
<sequence>MTASDAPRRIALLVDAENMSPECMRQVLPQVFKLGRPVIQYAFGDFSNPVAKPWVEFLRRNVIEAKQVTAAKSGKNAADVALVVEAMQLALRGRCDALCIVSSDRDFVALTTFLKAEGIDAYGFGKASTGSKYRQSCAKFFEVSYPPKAQPTNPELSSKTELPTAASTTARQTLNLPVIMQEVARLADKSGWTSLQALGCALGKRGIRAIDNGAKIWAQVFSGLEGFETSKDEKGRRSVRIVARDRGAA</sequence>
<dbReference type="PANTHER" id="PTHR35811">
    <property type="entry name" value="SLR1870 PROTEIN"/>
    <property type="match status" value="1"/>
</dbReference>
<feature type="domain" description="NYN" evidence="1">
    <location>
        <begin position="9"/>
        <end position="142"/>
    </location>
</feature>
<dbReference type="PANTHER" id="PTHR35811:SF1">
    <property type="entry name" value="HTH OST-TYPE DOMAIN-CONTAINING PROTEIN"/>
    <property type="match status" value="1"/>
</dbReference>
<dbReference type="Proteomes" id="UP000538566">
    <property type="component" value="Unassembled WGS sequence"/>
</dbReference>
<protein>
    <recommendedName>
        <fullName evidence="1">NYN domain-containing protein</fullName>
    </recommendedName>
</protein>
<evidence type="ECO:0000313" key="2">
    <source>
        <dbReference type="EMBL" id="MBB4615606.1"/>
    </source>
</evidence>
<gene>
    <name evidence="2" type="ORF">GGR37_003902</name>
</gene>
<name>A0A7W7AEW3_9SPHN</name>
<dbReference type="CDD" id="cd11297">
    <property type="entry name" value="PIN_LabA-like_N_1"/>
    <property type="match status" value="1"/>
</dbReference>
<accession>A0A7W7AEW3</accession>
<dbReference type="OrthoDB" id="9783963at2"/>
<evidence type="ECO:0000313" key="3">
    <source>
        <dbReference type="Proteomes" id="UP000538566"/>
    </source>
</evidence>
<dbReference type="Gene3D" id="3.40.50.1010">
    <property type="entry name" value="5'-nuclease"/>
    <property type="match status" value="1"/>
</dbReference>
<organism evidence="2 3">
    <name type="scientific">Novosphingobium taihuense</name>
    <dbReference type="NCBI Taxonomy" id="260085"/>
    <lineage>
        <taxon>Bacteria</taxon>
        <taxon>Pseudomonadati</taxon>
        <taxon>Pseudomonadota</taxon>
        <taxon>Alphaproteobacteria</taxon>
        <taxon>Sphingomonadales</taxon>
        <taxon>Sphingomonadaceae</taxon>
        <taxon>Novosphingobium</taxon>
    </lineage>
</organism>
<reference evidence="2 3" key="1">
    <citation type="submission" date="2020-08" db="EMBL/GenBank/DDBJ databases">
        <title>Genomic Encyclopedia of Type Strains, Phase IV (KMG-IV): sequencing the most valuable type-strain genomes for metagenomic binning, comparative biology and taxonomic classification.</title>
        <authorList>
            <person name="Goeker M."/>
        </authorList>
    </citation>
    <scope>NUCLEOTIDE SEQUENCE [LARGE SCALE GENOMIC DNA]</scope>
    <source>
        <strain evidence="2 3">DSM 17507</strain>
    </source>
</reference>